<feature type="region of interest" description="Disordered" evidence="1">
    <location>
        <begin position="1"/>
        <end position="37"/>
    </location>
</feature>
<reference evidence="3 4" key="2">
    <citation type="journal article" date="2022" name="Mol. Biol. Evol.">
        <title>Comparative Genomics Reveals Insights into the Divergent Evolution of Astigmatic Mites and Household Pest Adaptations.</title>
        <authorList>
            <person name="Xiong Q."/>
            <person name="Wan A.T."/>
            <person name="Liu X."/>
            <person name="Fung C.S."/>
            <person name="Xiao X."/>
            <person name="Malainual N."/>
            <person name="Hou J."/>
            <person name="Wang L."/>
            <person name="Wang M."/>
            <person name="Yang K.Y."/>
            <person name="Cui Y."/>
            <person name="Leung E.L."/>
            <person name="Nong W."/>
            <person name="Shin S.K."/>
            <person name="Au S.W."/>
            <person name="Jeong K.Y."/>
            <person name="Chew F.T."/>
            <person name="Hui J.H."/>
            <person name="Leung T.F."/>
            <person name="Tungtrongchitr A."/>
            <person name="Zhong N."/>
            <person name="Liu Z."/>
            <person name="Tsui S.K."/>
        </authorList>
    </citation>
    <scope>NUCLEOTIDE SEQUENCE [LARGE SCALE GENOMIC DNA]</scope>
    <source>
        <strain evidence="3">Derp</strain>
    </source>
</reference>
<dbReference type="PROSITE" id="PS50013">
    <property type="entry name" value="CHROMO_2"/>
    <property type="match status" value="1"/>
</dbReference>
<dbReference type="Proteomes" id="UP000887458">
    <property type="component" value="Unassembled WGS sequence"/>
</dbReference>
<organism evidence="3 4">
    <name type="scientific">Dermatophagoides pteronyssinus</name>
    <name type="common">European house dust mite</name>
    <dbReference type="NCBI Taxonomy" id="6956"/>
    <lineage>
        <taxon>Eukaryota</taxon>
        <taxon>Metazoa</taxon>
        <taxon>Ecdysozoa</taxon>
        <taxon>Arthropoda</taxon>
        <taxon>Chelicerata</taxon>
        <taxon>Arachnida</taxon>
        <taxon>Acari</taxon>
        <taxon>Acariformes</taxon>
        <taxon>Sarcoptiformes</taxon>
        <taxon>Astigmata</taxon>
        <taxon>Psoroptidia</taxon>
        <taxon>Analgoidea</taxon>
        <taxon>Pyroglyphidae</taxon>
        <taxon>Dermatophagoidinae</taxon>
        <taxon>Dermatophagoides</taxon>
    </lineage>
</organism>
<dbReference type="SMART" id="SM00298">
    <property type="entry name" value="CHROMO"/>
    <property type="match status" value="1"/>
</dbReference>
<reference evidence="3 4" key="1">
    <citation type="journal article" date="2018" name="J. Allergy Clin. Immunol.">
        <title>High-quality assembly of Dermatophagoides pteronyssinus genome and transcriptome reveals a wide range of novel allergens.</title>
        <authorList>
            <person name="Liu X.Y."/>
            <person name="Yang K.Y."/>
            <person name="Wang M.Q."/>
            <person name="Kwok J.S."/>
            <person name="Zeng X."/>
            <person name="Yang Z."/>
            <person name="Xiao X.J."/>
            <person name="Lau C.P."/>
            <person name="Li Y."/>
            <person name="Huang Z.M."/>
            <person name="Ba J.G."/>
            <person name="Yim A.K."/>
            <person name="Ouyang C.Y."/>
            <person name="Ngai S.M."/>
            <person name="Chan T.F."/>
            <person name="Leung E.L."/>
            <person name="Liu L."/>
            <person name="Liu Z.G."/>
            <person name="Tsui S.K."/>
        </authorList>
    </citation>
    <scope>NUCLEOTIDE SEQUENCE [LARGE SCALE GENOMIC DNA]</scope>
    <source>
        <strain evidence="3">Derp</strain>
    </source>
</reference>
<sequence>MATDNDDTKTIQLKNSEPQRQRQRRRRRRQCFGHRRRRQCPKKSFQLNRYEVSAILDHCIDDSGSFLFLIDWKGFRTKTWEPLTNLDRCKLSLKKYIERIRSTADDQKQIDDLAFKIFQSQKTLKGRKKLKHF</sequence>
<dbReference type="SUPFAM" id="SSF54160">
    <property type="entry name" value="Chromo domain-like"/>
    <property type="match status" value="1"/>
</dbReference>
<proteinExistence type="predicted"/>
<dbReference type="CDD" id="cd00024">
    <property type="entry name" value="CD_CSD"/>
    <property type="match status" value="1"/>
</dbReference>
<dbReference type="InterPro" id="IPR023780">
    <property type="entry name" value="Chromo_domain"/>
</dbReference>
<keyword evidence="4" id="KW-1185">Reference proteome</keyword>
<dbReference type="Gene3D" id="2.40.50.40">
    <property type="match status" value="1"/>
</dbReference>
<accession>A0ABQ8JMF9</accession>
<dbReference type="InterPro" id="IPR000953">
    <property type="entry name" value="Chromo/chromo_shadow_dom"/>
</dbReference>
<evidence type="ECO:0000313" key="3">
    <source>
        <dbReference type="EMBL" id="KAH9423793.1"/>
    </source>
</evidence>
<dbReference type="Pfam" id="PF00385">
    <property type="entry name" value="Chromo"/>
    <property type="match status" value="1"/>
</dbReference>
<dbReference type="InterPro" id="IPR016197">
    <property type="entry name" value="Chromo-like_dom_sf"/>
</dbReference>
<dbReference type="EMBL" id="NJHN03000031">
    <property type="protein sequence ID" value="KAH9423793.1"/>
    <property type="molecule type" value="Genomic_DNA"/>
</dbReference>
<evidence type="ECO:0000313" key="4">
    <source>
        <dbReference type="Proteomes" id="UP000887458"/>
    </source>
</evidence>
<protein>
    <recommendedName>
        <fullName evidence="2">Chromo domain-containing protein</fullName>
    </recommendedName>
</protein>
<name>A0ABQ8JMF9_DERPT</name>
<feature type="compositionally biased region" description="Basic residues" evidence="1">
    <location>
        <begin position="21"/>
        <end position="37"/>
    </location>
</feature>
<comment type="caution">
    <text evidence="3">The sequence shown here is derived from an EMBL/GenBank/DDBJ whole genome shotgun (WGS) entry which is preliminary data.</text>
</comment>
<gene>
    <name evidence="3" type="ORF">DERP_005375</name>
</gene>
<feature type="domain" description="Chromo" evidence="2">
    <location>
        <begin position="50"/>
        <end position="108"/>
    </location>
</feature>
<evidence type="ECO:0000259" key="2">
    <source>
        <dbReference type="PROSITE" id="PS50013"/>
    </source>
</evidence>
<evidence type="ECO:0000256" key="1">
    <source>
        <dbReference type="SAM" id="MobiDB-lite"/>
    </source>
</evidence>